<feature type="transmembrane region" description="Helical" evidence="6">
    <location>
        <begin position="219"/>
        <end position="239"/>
    </location>
</feature>
<gene>
    <name evidence="7" type="ORF">FLL45_01190</name>
</gene>
<evidence type="ECO:0000256" key="5">
    <source>
        <dbReference type="ARBA" id="ARBA00023136"/>
    </source>
</evidence>
<keyword evidence="5 6" id="KW-0472">Membrane</keyword>
<feature type="transmembrane region" description="Helical" evidence="6">
    <location>
        <begin position="195"/>
        <end position="213"/>
    </location>
</feature>
<dbReference type="PANTHER" id="PTHR35791">
    <property type="entry name" value="UPF0754 MEMBRANE PROTEIN YHEB"/>
    <property type="match status" value="1"/>
</dbReference>
<dbReference type="RefSeq" id="WP_142887961.1">
    <property type="nucleotide sequence ID" value="NZ_VIKR01000001.1"/>
</dbReference>
<evidence type="ECO:0000256" key="1">
    <source>
        <dbReference type="ARBA" id="ARBA00004308"/>
    </source>
</evidence>
<accession>A0A545THH1</accession>
<keyword evidence="4 6" id="KW-1133">Transmembrane helix</keyword>
<feature type="transmembrane region" description="Helical" evidence="6">
    <location>
        <begin position="16"/>
        <end position="36"/>
    </location>
</feature>
<dbReference type="AlphaFoldDB" id="A0A545THH1"/>
<protein>
    <submittedName>
        <fullName evidence="7">DUF445 family protein</fullName>
    </submittedName>
</protein>
<dbReference type="Proteomes" id="UP000317839">
    <property type="component" value="Unassembled WGS sequence"/>
</dbReference>
<dbReference type="Pfam" id="PF04286">
    <property type="entry name" value="DUF445"/>
    <property type="match status" value="1"/>
</dbReference>
<reference evidence="7 8" key="1">
    <citation type="submission" date="2019-06" db="EMBL/GenBank/DDBJ databases">
        <title>Draft genome of Aliikangiella marina GYP-15.</title>
        <authorList>
            <person name="Wang G."/>
        </authorList>
    </citation>
    <scope>NUCLEOTIDE SEQUENCE [LARGE SCALE GENOMIC DNA]</scope>
    <source>
        <strain evidence="7 8">GYP-15</strain>
    </source>
</reference>
<comment type="subcellular location">
    <subcellularLocation>
        <location evidence="1">Endomembrane system</location>
    </subcellularLocation>
</comment>
<evidence type="ECO:0000256" key="4">
    <source>
        <dbReference type="ARBA" id="ARBA00022989"/>
    </source>
</evidence>
<comment type="caution">
    <text evidence="7">The sequence shown here is derived from an EMBL/GenBank/DDBJ whole genome shotgun (WGS) entry which is preliminary data.</text>
</comment>
<feature type="transmembrane region" description="Helical" evidence="6">
    <location>
        <begin position="389"/>
        <end position="409"/>
    </location>
</feature>
<comment type="similarity">
    <text evidence="2">Belongs to the UPF0754 family.</text>
</comment>
<dbReference type="GO" id="GO:0012505">
    <property type="term" value="C:endomembrane system"/>
    <property type="evidence" value="ECO:0007669"/>
    <property type="project" value="UniProtKB-SubCell"/>
</dbReference>
<proteinExistence type="inferred from homology"/>
<organism evidence="7 8">
    <name type="scientific">Aliikangiella marina</name>
    <dbReference type="NCBI Taxonomy" id="1712262"/>
    <lineage>
        <taxon>Bacteria</taxon>
        <taxon>Pseudomonadati</taxon>
        <taxon>Pseudomonadota</taxon>
        <taxon>Gammaproteobacteria</taxon>
        <taxon>Oceanospirillales</taxon>
        <taxon>Pleioneaceae</taxon>
        <taxon>Aliikangiella</taxon>
    </lineage>
</organism>
<evidence type="ECO:0000313" key="8">
    <source>
        <dbReference type="Proteomes" id="UP000317839"/>
    </source>
</evidence>
<evidence type="ECO:0000256" key="2">
    <source>
        <dbReference type="ARBA" id="ARBA00008053"/>
    </source>
</evidence>
<evidence type="ECO:0000256" key="3">
    <source>
        <dbReference type="ARBA" id="ARBA00022692"/>
    </source>
</evidence>
<keyword evidence="8" id="KW-1185">Reference proteome</keyword>
<sequence>MEWWNSFWNSLSSETLLLLLIPVISAFVGYITNYLAVKMMFYPLEFVGIKPIFGWQGLIPAKRKEMAEIEVELVLGKLLSVEEIAGRLSPEEIHKAIERRLKQVLKRIVNDVMEKSAPTVWAALPIQGKNLVYERIEEDIPNVVTKMVEDFQYNVSEIIDIRELVVSHLVANPDLINEIFLKSGAKEFPFIERSGLYFGFLFGIPTAILWHLFPLWWILPLGGLIVGYATNWIAIKIIFEPKRPVKFLWMTIQGMFLKRQKEVSRVYSDIIEERLLSSKNITNAVLKGPGSDKLLELIELHVNDAIERYISIAQPYFALGVGTENYYKMKKMAIERLFKDSEKYLNYANQYATGALRVADDLCEKMEALTPEEFEGVLRPAYQQDEWKLILVGALLGMGAGFMQLYFVFGG</sequence>
<name>A0A545THH1_9GAMM</name>
<dbReference type="OrthoDB" id="3631561at2"/>
<evidence type="ECO:0000313" key="7">
    <source>
        <dbReference type="EMBL" id="TQV76601.1"/>
    </source>
</evidence>
<dbReference type="PANTHER" id="PTHR35791:SF1">
    <property type="entry name" value="UPF0754 MEMBRANE PROTEIN YHEB"/>
    <property type="match status" value="1"/>
</dbReference>
<keyword evidence="3 6" id="KW-0812">Transmembrane</keyword>
<dbReference type="InterPro" id="IPR007383">
    <property type="entry name" value="DUF445"/>
</dbReference>
<evidence type="ECO:0000256" key="6">
    <source>
        <dbReference type="SAM" id="Phobius"/>
    </source>
</evidence>
<dbReference type="EMBL" id="VIKR01000001">
    <property type="protein sequence ID" value="TQV76601.1"/>
    <property type="molecule type" value="Genomic_DNA"/>
</dbReference>